<reference evidence="6 7" key="2">
    <citation type="submission" date="2013-04" db="EMBL/GenBank/DDBJ databases">
        <title>The Genome Sequence of Bilophila wadsworthia 3_1_6.</title>
        <authorList>
            <consortium name="The Broad Institute Genomics Platform"/>
            <person name="Earl A."/>
            <person name="Ward D."/>
            <person name="Feldgarden M."/>
            <person name="Gevers D."/>
            <person name="Sibley C."/>
            <person name="Strauss J."/>
            <person name="Allen-Vercoe E."/>
            <person name="Walker B."/>
            <person name="Young S."/>
            <person name="Zeng Q."/>
            <person name="Gargeya S."/>
            <person name="Fitzgerald M."/>
            <person name="Haas B."/>
            <person name="Abouelleil A."/>
            <person name="Allen A.W."/>
            <person name="Alvarado L."/>
            <person name="Arachchi H.M."/>
            <person name="Berlin A.M."/>
            <person name="Chapman S.B."/>
            <person name="Gainer-Dewar J."/>
            <person name="Goldberg J."/>
            <person name="Griggs A."/>
            <person name="Gujja S."/>
            <person name="Hansen M."/>
            <person name="Howarth C."/>
            <person name="Imamovic A."/>
            <person name="Ireland A."/>
            <person name="Larimer J."/>
            <person name="McCowan C."/>
            <person name="Murphy C."/>
            <person name="Pearson M."/>
            <person name="Poon T.W."/>
            <person name="Priest M."/>
            <person name="Roberts A."/>
            <person name="Saif S."/>
            <person name="Shea T."/>
            <person name="Sisk P."/>
            <person name="Sykes S."/>
            <person name="Wortman J."/>
            <person name="Nusbaum C."/>
            <person name="Birren B."/>
        </authorList>
    </citation>
    <scope>NUCLEOTIDE SEQUENCE [LARGE SCALE GENOMIC DNA]</scope>
    <source>
        <strain evidence="6 7">3_1_6</strain>
    </source>
</reference>
<dbReference type="STRING" id="563192.HMPREF0179_00114"/>
<protein>
    <recommendedName>
        <fullName evidence="8">HTH crp-type domain-containing protein</fullName>
    </recommendedName>
</protein>
<keyword evidence="2" id="KW-0238">DNA-binding</keyword>
<dbReference type="eggNOG" id="COG0664">
    <property type="taxonomic scope" value="Bacteria"/>
</dbReference>
<dbReference type="PANTHER" id="PTHR24567">
    <property type="entry name" value="CRP FAMILY TRANSCRIPTIONAL REGULATORY PROTEIN"/>
    <property type="match status" value="1"/>
</dbReference>
<dbReference type="InterPro" id="IPR012318">
    <property type="entry name" value="HTH_CRP"/>
</dbReference>
<dbReference type="Proteomes" id="UP000006034">
    <property type="component" value="Unassembled WGS sequence"/>
</dbReference>
<feature type="domain" description="HTH crp-type" evidence="5">
    <location>
        <begin position="150"/>
        <end position="219"/>
    </location>
</feature>
<dbReference type="GeneID" id="78087089"/>
<sequence length="232" mass="26399">MNRFGFCKQEGPVFRIRDLNSPWRSVLHLGQRQMVGKSYQWEDDPETSTFSFLEKGRVRLLNLSETGKERIVLYIEPGCLFREIVLLHVSPSHPASLVALEPCEVYNFPRTLLDDAEFVRRHPALMSNLVHSLGAKAGAFYSQITESVELDPQTQVCRYLHRLADERRTRVVNPGVSQSELALVLGLHRSTVCRIIRTLRDRGVLGHFTRCSLEILDREALAELCNPSEGGK</sequence>
<dbReference type="GO" id="GO:0003700">
    <property type="term" value="F:DNA-binding transcription factor activity"/>
    <property type="evidence" value="ECO:0007669"/>
    <property type="project" value="TreeGrafter"/>
</dbReference>
<feature type="domain" description="Cyclic nucleotide-binding" evidence="4">
    <location>
        <begin position="48"/>
        <end position="110"/>
    </location>
</feature>
<evidence type="ECO:0000313" key="6">
    <source>
        <dbReference type="EMBL" id="EFV46074.1"/>
    </source>
</evidence>
<dbReference type="OrthoDB" id="5455737at2"/>
<keyword evidence="3" id="KW-0804">Transcription</keyword>
<name>E5Y1P3_BILW3</name>
<keyword evidence="1" id="KW-0805">Transcription regulation</keyword>
<dbReference type="InterPro" id="IPR018490">
    <property type="entry name" value="cNMP-bd_dom_sf"/>
</dbReference>
<dbReference type="HOGENOM" id="CLU_075053_3_2_7"/>
<dbReference type="Gene3D" id="2.60.120.10">
    <property type="entry name" value="Jelly Rolls"/>
    <property type="match status" value="1"/>
</dbReference>
<evidence type="ECO:0000313" key="7">
    <source>
        <dbReference type="Proteomes" id="UP000006034"/>
    </source>
</evidence>
<proteinExistence type="predicted"/>
<dbReference type="InterPro" id="IPR036390">
    <property type="entry name" value="WH_DNA-bd_sf"/>
</dbReference>
<dbReference type="PANTHER" id="PTHR24567:SF26">
    <property type="entry name" value="REGULATORY PROTEIN YEIL"/>
    <property type="match status" value="1"/>
</dbReference>
<dbReference type="SUPFAM" id="SSF51206">
    <property type="entry name" value="cAMP-binding domain-like"/>
    <property type="match status" value="1"/>
</dbReference>
<dbReference type="InterPro" id="IPR000595">
    <property type="entry name" value="cNMP-bd_dom"/>
</dbReference>
<keyword evidence="7" id="KW-1185">Reference proteome</keyword>
<dbReference type="GO" id="GO:0003677">
    <property type="term" value="F:DNA binding"/>
    <property type="evidence" value="ECO:0007669"/>
    <property type="project" value="UniProtKB-KW"/>
</dbReference>
<dbReference type="InterPro" id="IPR050397">
    <property type="entry name" value="Env_Response_Regulators"/>
</dbReference>
<accession>E5Y1P3</accession>
<dbReference type="PROSITE" id="PS51063">
    <property type="entry name" value="HTH_CRP_2"/>
    <property type="match status" value="1"/>
</dbReference>
<dbReference type="PROSITE" id="PS50042">
    <property type="entry name" value="CNMP_BINDING_3"/>
    <property type="match status" value="1"/>
</dbReference>
<dbReference type="SUPFAM" id="SSF46785">
    <property type="entry name" value="Winged helix' DNA-binding domain"/>
    <property type="match status" value="1"/>
</dbReference>
<dbReference type="Pfam" id="PF00027">
    <property type="entry name" value="cNMP_binding"/>
    <property type="match status" value="1"/>
</dbReference>
<evidence type="ECO:0000259" key="5">
    <source>
        <dbReference type="PROSITE" id="PS51063"/>
    </source>
</evidence>
<gene>
    <name evidence="6" type="ORF">HMPREF0179_00114</name>
</gene>
<comment type="caution">
    <text evidence="6">The sequence shown here is derived from an EMBL/GenBank/DDBJ whole genome shotgun (WGS) entry which is preliminary data.</text>
</comment>
<organism evidence="6 7">
    <name type="scientific">Bilophila wadsworthia (strain 3_1_6)</name>
    <dbReference type="NCBI Taxonomy" id="563192"/>
    <lineage>
        <taxon>Bacteria</taxon>
        <taxon>Pseudomonadati</taxon>
        <taxon>Thermodesulfobacteriota</taxon>
        <taxon>Desulfovibrionia</taxon>
        <taxon>Desulfovibrionales</taxon>
        <taxon>Desulfovibrionaceae</taxon>
        <taxon>Bilophila</taxon>
    </lineage>
</organism>
<dbReference type="CDD" id="cd00038">
    <property type="entry name" value="CAP_ED"/>
    <property type="match status" value="1"/>
</dbReference>
<dbReference type="EMBL" id="ADCP02000002">
    <property type="protein sequence ID" value="EFV46074.1"/>
    <property type="molecule type" value="Genomic_DNA"/>
</dbReference>
<dbReference type="RefSeq" id="WP_005024054.1">
    <property type="nucleotide sequence ID" value="NZ_KE150239.1"/>
</dbReference>
<evidence type="ECO:0000259" key="4">
    <source>
        <dbReference type="PROSITE" id="PS50042"/>
    </source>
</evidence>
<evidence type="ECO:0000256" key="3">
    <source>
        <dbReference type="ARBA" id="ARBA00023163"/>
    </source>
</evidence>
<dbReference type="Pfam" id="PF13545">
    <property type="entry name" value="HTH_Crp_2"/>
    <property type="match status" value="1"/>
</dbReference>
<reference evidence="6 7" key="1">
    <citation type="submission" date="2010-10" db="EMBL/GenBank/DDBJ databases">
        <authorList>
            <consortium name="The Broad Institute Genome Sequencing Platform"/>
            <person name="Ward D."/>
            <person name="Earl A."/>
            <person name="Feldgarden M."/>
            <person name="Young S.K."/>
            <person name="Gargeya S."/>
            <person name="Zeng Q."/>
            <person name="Alvarado L."/>
            <person name="Berlin A."/>
            <person name="Bochicchio J."/>
            <person name="Chapman S.B."/>
            <person name="Chen Z."/>
            <person name="Freedman E."/>
            <person name="Gellesch M."/>
            <person name="Goldberg J."/>
            <person name="Griggs A."/>
            <person name="Gujja S."/>
            <person name="Heilman E."/>
            <person name="Heiman D."/>
            <person name="Howarth C."/>
            <person name="Mehta T."/>
            <person name="Neiman D."/>
            <person name="Pearson M."/>
            <person name="Roberts A."/>
            <person name="Saif S."/>
            <person name="Shea T."/>
            <person name="Shenoy N."/>
            <person name="Sisk P."/>
            <person name="Stolte C."/>
            <person name="Sykes S."/>
            <person name="White J."/>
            <person name="Yandava C."/>
            <person name="Allen-Vercoe E."/>
            <person name="Sibley C."/>
            <person name="Ambrose C.E."/>
            <person name="Strauss J."/>
            <person name="Daigneault M."/>
            <person name="Haas B."/>
            <person name="Nusbaum C."/>
            <person name="Birren B."/>
        </authorList>
    </citation>
    <scope>NUCLEOTIDE SEQUENCE [LARGE SCALE GENOMIC DNA]</scope>
    <source>
        <strain evidence="6 7">3_1_6</strain>
    </source>
</reference>
<dbReference type="InterPro" id="IPR014710">
    <property type="entry name" value="RmlC-like_jellyroll"/>
</dbReference>
<evidence type="ECO:0000256" key="1">
    <source>
        <dbReference type="ARBA" id="ARBA00023015"/>
    </source>
</evidence>
<evidence type="ECO:0008006" key="8">
    <source>
        <dbReference type="Google" id="ProtNLM"/>
    </source>
</evidence>
<dbReference type="AlphaFoldDB" id="E5Y1P3"/>
<dbReference type="GO" id="GO:0005829">
    <property type="term" value="C:cytosol"/>
    <property type="evidence" value="ECO:0007669"/>
    <property type="project" value="TreeGrafter"/>
</dbReference>
<evidence type="ECO:0000256" key="2">
    <source>
        <dbReference type="ARBA" id="ARBA00023125"/>
    </source>
</evidence>